<protein>
    <submittedName>
        <fullName evidence="1">Uncharacterized protein</fullName>
    </submittedName>
</protein>
<dbReference type="RefSeq" id="WP_308985242.1">
    <property type="nucleotide sequence ID" value="NZ_JARXIC010000014.1"/>
</dbReference>
<accession>A0ABU1AJ21</accession>
<proteinExistence type="predicted"/>
<sequence length="463" mass="52066">MEEKTKPPFSVSGVIPSLAQVADFGPPRSEIGIGCLMPWMGKLYVLNYSSHCSRSGTGTGLRVIENDFSMEIHPCAVDGTYANRFVHAESSQLIIGPHLIDTDHNVRTVDELVETRLCGTAKHLSDPVNFVYMLGMEGEMFELNVKTLETKLLFDLTKELGTPGEGSCHFKDCYCAHGRLVVVNNDYSEAEFLGEKREGNLSEYDGEKWVTIEHKPFVGVNGLGVFGNTIFANGWDRASAILKVFTDADKTWRTYRLPKASHCWEHKWQTEWPRIRSTEHERLLMDHHGMFYELSPWAFGNQVWGIRPISTHLWVHGDFCTWNGMLVVGSDNASYELNGNLQCGQPQSGLWFGRTDDLWNLGKPKGWGGPWWEDAVIADEPSDPYLMTGFDKKSLHLSQDSEKAVSFKVEVDFLGCAAWKTYKIIEVPAGGYVPHVFADGFNAHWIRITALSDCTATAQLHYT</sequence>
<gene>
    <name evidence="1" type="ORF">QEH59_10090</name>
</gene>
<comment type="caution">
    <text evidence="1">The sequence shown here is derived from an EMBL/GenBank/DDBJ whole genome shotgun (WGS) entry which is preliminary data.</text>
</comment>
<dbReference type="Proteomes" id="UP001243717">
    <property type="component" value="Unassembled WGS sequence"/>
</dbReference>
<evidence type="ECO:0000313" key="1">
    <source>
        <dbReference type="EMBL" id="MDQ8194776.1"/>
    </source>
</evidence>
<evidence type="ECO:0000313" key="2">
    <source>
        <dbReference type="Proteomes" id="UP001243717"/>
    </source>
</evidence>
<dbReference type="EMBL" id="JARXIC010000014">
    <property type="protein sequence ID" value="MDQ8194776.1"/>
    <property type="molecule type" value="Genomic_DNA"/>
</dbReference>
<organism evidence="1 2">
    <name type="scientific">Thalassobacterium sedimentorum</name>
    <dbReference type="NCBI Taxonomy" id="3041258"/>
    <lineage>
        <taxon>Bacteria</taxon>
        <taxon>Pseudomonadati</taxon>
        <taxon>Verrucomicrobiota</taxon>
        <taxon>Opitutia</taxon>
        <taxon>Puniceicoccales</taxon>
        <taxon>Coraliomargaritaceae</taxon>
        <taxon>Thalassobacterium</taxon>
    </lineage>
</organism>
<reference evidence="1 2" key="1">
    <citation type="submission" date="2023-04" db="EMBL/GenBank/DDBJ databases">
        <title>A novel bacteria isolated from coastal sediment.</title>
        <authorList>
            <person name="Liu X.-J."/>
            <person name="Du Z.-J."/>
        </authorList>
    </citation>
    <scope>NUCLEOTIDE SEQUENCE [LARGE SCALE GENOMIC DNA]</scope>
    <source>
        <strain evidence="1 2">SDUM461004</strain>
    </source>
</reference>
<keyword evidence="2" id="KW-1185">Reference proteome</keyword>
<name>A0ABU1AJ21_9BACT</name>